<dbReference type="InterPro" id="IPR010994">
    <property type="entry name" value="RuvA_2-like"/>
</dbReference>
<gene>
    <name evidence="2" type="ORF">SPSC_04706</name>
</gene>
<dbReference type="PANTHER" id="PTHR21521:SF0">
    <property type="entry name" value="AMUN, ISOFORM A"/>
    <property type="match status" value="1"/>
</dbReference>
<organism evidence="2">
    <name type="scientific">Sporisorium scitamineum</name>
    <dbReference type="NCBI Taxonomy" id="49012"/>
    <lineage>
        <taxon>Eukaryota</taxon>
        <taxon>Fungi</taxon>
        <taxon>Dikarya</taxon>
        <taxon>Basidiomycota</taxon>
        <taxon>Ustilaginomycotina</taxon>
        <taxon>Ustilaginomycetes</taxon>
        <taxon>Ustilaginales</taxon>
        <taxon>Ustilaginaceae</taxon>
        <taxon>Sporisorium</taxon>
    </lineage>
</organism>
<dbReference type="AlphaFoldDB" id="A0A127ZHD7"/>
<evidence type="ECO:0000256" key="1">
    <source>
        <dbReference type="SAM" id="MobiDB-lite"/>
    </source>
</evidence>
<accession>A0A127ZHD7</accession>
<dbReference type="PANTHER" id="PTHR21521">
    <property type="entry name" value="AMUN, ISOFORM A"/>
    <property type="match status" value="1"/>
</dbReference>
<feature type="compositionally biased region" description="Basic residues" evidence="1">
    <location>
        <begin position="293"/>
        <end position="302"/>
    </location>
</feature>
<feature type="region of interest" description="Disordered" evidence="1">
    <location>
        <begin position="258"/>
        <end position="302"/>
    </location>
</feature>
<dbReference type="OrthoDB" id="8249012at2759"/>
<dbReference type="EMBL" id="LK056681">
    <property type="protein sequence ID" value="CDU24873.1"/>
    <property type="molecule type" value="Genomic_DNA"/>
</dbReference>
<reference evidence="2" key="1">
    <citation type="submission" date="2014-06" db="EMBL/GenBank/DDBJ databases">
        <authorList>
            <person name="Ju J."/>
            <person name="Zhang J."/>
        </authorList>
    </citation>
    <scope>NUCLEOTIDE SEQUENCE</scope>
    <source>
        <strain evidence="2">SscI8</strain>
    </source>
</reference>
<proteinExistence type="predicted"/>
<sequence length="302" mass="33523">MAPTARGKNTRVDNLTSSQIEQLLEAYPSALLYKAAASTNRTPSNNESLPDLDNWYQSLPPFTSPTDLSSTIHTKQDLLKLTRWKLSREKHRPTLLSLISSNPAPLCTQILHRAASHLHSSSPSPLSLSSSNPQHLLEIVTSTMKILAQLRGVGPATSSAIVASWVDYGVFQSDELAKNLLGDAVKVEYTWGFYRRFYGKALEALKRISDEKGVVVGSGRVMERVAWSMVYSERGADGLDVGGRREGVERLRVKREVTSGRECEEEDGQVLKRKTREAKVEAGETAQSDGRTRRTSKRLRKT</sequence>
<evidence type="ECO:0000313" key="2">
    <source>
        <dbReference type="EMBL" id="CDU24873.1"/>
    </source>
</evidence>
<protein>
    <submittedName>
        <fullName evidence="2">Uncharacterized protein</fullName>
    </submittedName>
</protein>
<name>A0A127ZHD7_9BASI</name>
<dbReference type="SUPFAM" id="SSF47781">
    <property type="entry name" value="RuvA domain 2-like"/>
    <property type="match status" value="1"/>
</dbReference>